<dbReference type="OrthoDB" id="3364670at2759"/>
<evidence type="ECO:0000313" key="1">
    <source>
        <dbReference type="EMBL" id="KIM58632.1"/>
    </source>
</evidence>
<dbReference type="STRING" id="1036808.A0A0C3A1V7"/>
<organism evidence="1 2">
    <name type="scientific">Scleroderma citrinum Foug A</name>
    <dbReference type="NCBI Taxonomy" id="1036808"/>
    <lineage>
        <taxon>Eukaryota</taxon>
        <taxon>Fungi</taxon>
        <taxon>Dikarya</taxon>
        <taxon>Basidiomycota</taxon>
        <taxon>Agaricomycotina</taxon>
        <taxon>Agaricomycetes</taxon>
        <taxon>Agaricomycetidae</taxon>
        <taxon>Boletales</taxon>
        <taxon>Sclerodermatineae</taxon>
        <taxon>Sclerodermataceae</taxon>
        <taxon>Scleroderma</taxon>
    </lineage>
</organism>
<dbReference type="PANTHER" id="PTHR33096">
    <property type="entry name" value="CXC2 DOMAIN-CONTAINING PROTEIN"/>
    <property type="match status" value="1"/>
</dbReference>
<dbReference type="AlphaFoldDB" id="A0A0C3A1V7"/>
<gene>
    <name evidence="1" type="ORF">SCLCIDRAFT_127788</name>
</gene>
<accession>A0A0C3A1V7</accession>
<dbReference type="Proteomes" id="UP000053989">
    <property type="component" value="Unassembled WGS sequence"/>
</dbReference>
<name>A0A0C3A1V7_9AGAM</name>
<dbReference type="HOGENOM" id="CLU_004552_2_2_1"/>
<evidence type="ECO:0000313" key="2">
    <source>
        <dbReference type="Proteomes" id="UP000053989"/>
    </source>
</evidence>
<evidence type="ECO:0008006" key="3">
    <source>
        <dbReference type="Google" id="ProtNLM"/>
    </source>
</evidence>
<dbReference type="PANTHER" id="PTHR33096:SF1">
    <property type="entry name" value="CXC1-LIKE CYSTEINE CLUSTER ASSOCIATED WITH KDZ TRANSPOSASES DOMAIN-CONTAINING PROTEIN"/>
    <property type="match status" value="1"/>
</dbReference>
<sequence>MGYFPCAPLAPTLAVSLKVLTLVKHLFVHTPPNISAWCETFGSYLGGMGYNVDAKEGIQQRFSNAYHWYCILDLTIDEYVQKSTQALSSQHLAAPSCNSSSTSNASNHSREWPSEYLHHCCPLCFGSYKWKDAVDAIVCIDACFTQKRHSGQQDDPINPTLSVFLRQEDVDAMEHEVEALRRVHSVRSTRNSRSMIETEDLCEQGMRVPVSVLDSCNESFTAADEKHQKASTKFFSDTGLMALLCRHDCVIHLANMTSAGEKQHYALALIKALFSHLPEDFQVGILYDIGCQLEQSCRKWGFLRSLLPRISFGISVFHAFGHQWPCQLIYHPRKCQGFGLSDGEGCERFWSVIKGLIPSLHISGVYPLYTKVISALTFFQVSPMSFCD</sequence>
<reference evidence="1 2" key="1">
    <citation type="submission" date="2014-04" db="EMBL/GenBank/DDBJ databases">
        <authorList>
            <consortium name="DOE Joint Genome Institute"/>
            <person name="Kuo A."/>
            <person name="Kohler A."/>
            <person name="Nagy L.G."/>
            <person name="Floudas D."/>
            <person name="Copeland A."/>
            <person name="Barry K.W."/>
            <person name="Cichocki N."/>
            <person name="Veneault-Fourrey C."/>
            <person name="LaButti K."/>
            <person name="Lindquist E.A."/>
            <person name="Lipzen A."/>
            <person name="Lundell T."/>
            <person name="Morin E."/>
            <person name="Murat C."/>
            <person name="Sun H."/>
            <person name="Tunlid A."/>
            <person name="Henrissat B."/>
            <person name="Grigoriev I.V."/>
            <person name="Hibbett D.S."/>
            <person name="Martin F."/>
            <person name="Nordberg H.P."/>
            <person name="Cantor M.N."/>
            <person name="Hua S.X."/>
        </authorList>
    </citation>
    <scope>NUCLEOTIDE SEQUENCE [LARGE SCALE GENOMIC DNA]</scope>
    <source>
        <strain evidence="1 2">Foug A</strain>
    </source>
</reference>
<dbReference type="InParanoid" id="A0A0C3A1V7"/>
<dbReference type="EMBL" id="KN822083">
    <property type="protein sequence ID" value="KIM58632.1"/>
    <property type="molecule type" value="Genomic_DNA"/>
</dbReference>
<proteinExistence type="predicted"/>
<protein>
    <recommendedName>
        <fullName evidence="3">CxC1-like cysteine cluster associated with KDZ transposases domain-containing protein</fullName>
    </recommendedName>
</protein>
<dbReference type="InterPro" id="IPR040521">
    <property type="entry name" value="KDZ"/>
</dbReference>
<dbReference type="Pfam" id="PF18758">
    <property type="entry name" value="KDZ"/>
    <property type="match status" value="1"/>
</dbReference>
<keyword evidence="2" id="KW-1185">Reference proteome</keyword>
<reference evidence="2" key="2">
    <citation type="submission" date="2015-01" db="EMBL/GenBank/DDBJ databases">
        <title>Evolutionary Origins and Diversification of the Mycorrhizal Mutualists.</title>
        <authorList>
            <consortium name="DOE Joint Genome Institute"/>
            <consortium name="Mycorrhizal Genomics Consortium"/>
            <person name="Kohler A."/>
            <person name="Kuo A."/>
            <person name="Nagy L.G."/>
            <person name="Floudas D."/>
            <person name="Copeland A."/>
            <person name="Barry K.W."/>
            <person name="Cichocki N."/>
            <person name="Veneault-Fourrey C."/>
            <person name="LaButti K."/>
            <person name="Lindquist E.A."/>
            <person name="Lipzen A."/>
            <person name="Lundell T."/>
            <person name="Morin E."/>
            <person name="Murat C."/>
            <person name="Riley R."/>
            <person name="Ohm R."/>
            <person name="Sun H."/>
            <person name="Tunlid A."/>
            <person name="Henrissat B."/>
            <person name="Grigoriev I.V."/>
            <person name="Hibbett D.S."/>
            <person name="Martin F."/>
        </authorList>
    </citation>
    <scope>NUCLEOTIDE SEQUENCE [LARGE SCALE GENOMIC DNA]</scope>
    <source>
        <strain evidence="2">Foug A</strain>
    </source>
</reference>